<dbReference type="EMBL" id="CCSF01000001">
    <property type="protein sequence ID" value="CDZ95036.1"/>
    <property type="molecule type" value="Genomic_DNA"/>
</dbReference>
<dbReference type="InterPro" id="IPR036737">
    <property type="entry name" value="OmpA-like_sf"/>
</dbReference>
<dbReference type="PROSITE" id="PS51123">
    <property type="entry name" value="OMPA_2"/>
    <property type="match status" value="1"/>
</dbReference>
<dbReference type="GO" id="GO:0009279">
    <property type="term" value="C:cell outer membrane"/>
    <property type="evidence" value="ECO:0007669"/>
    <property type="project" value="UniProtKB-SubCell"/>
</dbReference>
<dbReference type="PANTHER" id="PTHR30329">
    <property type="entry name" value="STATOR ELEMENT OF FLAGELLAR MOTOR COMPLEX"/>
    <property type="match status" value="1"/>
</dbReference>
<evidence type="ECO:0000256" key="2">
    <source>
        <dbReference type="ARBA" id="ARBA00023136"/>
    </source>
</evidence>
<dbReference type="eggNOG" id="COG2885">
    <property type="taxonomic scope" value="Bacteria"/>
</dbReference>
<protein>
    <submittedName>
        <fullName evidence="7">Outer membrane protein</fullName>
    </submittedName>
</protein>
<evidence type="ECO:0000256" key="4">
    <source>
        <dbReference type="PROSITE-ProRule" id="PRU00473"/>
    </source>
</evidence>
<dbReference type="Pfam" id="PF00691">
    <property type="entry name" value="OmpA"/>
    <property type="match status" value="1"/>
</dbReference>
<dbReference type="InterPro" id="IPR006665">
    <property type="entry name" value="OmpA-like"/>
</dbReference>
<dbReference type="STRING" id="1499686.BN1079_02367"/>
<dbReference type="RefSeq" id="WP_231850780.1">
    <property type="nucleotide sequence ID" value="NZ_CCSF01000001.1"/>
</dbReference>
<keyword evidence="3" id="KW-0998">Cell outer membrane</keyword>
<name>A0A078LYV9_9PSED</name>
<evidence type="ECO:0000313" key="7">
    <source>
        <dbReference type="EMBL" id="CDZ95036.1"/>
    </source>
</evidence>
<dbReference type="Gene3D" id="3.30.1330.60">
    <property type="entry name" value="OmpA-like domain"/>
    <property type="match status" value="1"/>
</dbReference>
<dbReference type="InterPro" id="IPR050330">
    <property type="entry name" value="Bact_OuterMem_StrucFunc"/>
</dbReference>
<proteinExistence type="predicted"/>
<evidence type="ECO:0000256" key="1">
    <source>
        <dbReference type="ARBA" id="ARBA00004442"/>
    </source>
</evidence>
<feature type="chain" id="PRO_5001741684" evidence="5">
    <location>
        <begin position="21"/>
        <end position="189"/>
    </location>
</feature>
<feature type="signal peptide" evidence="5">
    <location>
        <begin position="1"/>
        <end position="20"/>
    </location>
</feature>
<keyword evidence="5" id="KW-0732">Signal</keyword>
<dbReference type="PROSITE" id="PS51257">
    <property type="entry name" value="PROKAR_LIPOPROTEIN"/>
    <property type="match status" value="1"/>
</dbReference>
<evidence type="ECO:0000259" key="6">
    <source>
        <dbReference type="PROSITE" id="PS51123"/>
    </source>
</evidence>
<dbReference type="AlphaFoldDB" id="A0A078LYV9"/>
<dbReference type="CDD" id="cd07185">
    <property type="entry name" value="OmpA_C-like"/>
    <property type="match status" value="1"/>
</dbReference>
<evidence type="ECO:0000256" key="3">
    <source>
        <dbReference type="ARBA" id="ARBA00023237"/>
    </source>
</evidence>
<keyword evidence="8" id="KW-1185">Reference proteome</keyword>
<evidence type="ECO:0000313" key="8">
    <source>
        <dbReference type="Proteomes" id="UP000053902"/>
    </source>
</evidence>
<dbReference type="PRINTS" id="PR01021">
    <property type="entry name" value="OMPADOMAIN"/>
</dbReference>
<dbReference type="Proteomes" id="UP000053902">
    <property type="component" value="Unassembled WGS sequence"/>
</dbReference>
<gene>
    <name evidence="7" type="ORF">BN1079_02367</name>
</gene>
<reference evidence="7 8" key="1">
    <citation type="submission" date="2014-07" db="EMBL/GenBank/DDBJ databases">
        <authorList>
            <person name="Urmite Genomes Urmite Genomes"/>
        </authorList>
    </citation>
    <scope>NUCLEOTIDE SEQUENCE [LARGE SCALE GENOMIC DNA]</scope>
    <source>
        <strain evidence="7 8">20_BN</strain>
    </source>
</reference>
<organism evidence="7 8">
    <name type="scientific">Pseudomonas saudiphocaensis</name>
    <dbReference type="NCBI Taxonomy" id="1499686"/>
    <lineage>
        <taxon>Bacteria</taxon>
        <taxon>Pseudomonadati</taxon>
        <taxon>Pseudomonadota</taxon>
        <taxon>Gammaproteobacteria</taxon>
        <taxon>Pseudomonadales</taxon>
        <taxon>Pseudomonadaceae</taxon>
        <taxon>Pseudomonas</taxon>
    </lineage>
</organism>
<dbReference type="InterPro" id="IPR006664">
    <property type="entry name" value="OMP_bac"/>
</dbReference>
<comment type="subcellular location">
    <subcellularLocation>
        <location evidence="1">Cell outer membrane</location>
    </subcellularLocation>
</comment>
<evidence type="ECO:0000256" key="5">
    <source>
        <dbReference type="SAM" id="SignalP"/>
    </source>
</evidence>
<keyword evidence="2 4" id="KW-0472">Membrane</keyword>
<dbReference type="HOGENOM" id="CLU_016890_8_0_6"/>
<sequence>MRRVIAVSLLVMTLAGCAQRSYVALLEDPAGAEVTVLDGQRSRTLQQTGLAIPLAAGASPFTPGDWQLRQDFAAALAMRPEPAERFVVRMEADGQPSIFAEQVFDQVLHAVRQREHPLVVVTGHTDTLGPRQANLRIGLQRAQSVAERLRAQGLQARMQVRSLGELDLLVSTPDATPEVRNRRVEIEVR</sequence>
<dbReference type="PANTHER" id="PTHR30329:SF21">
    <property type="entry name" value="LIPOPROTEIN YIAD-RELATED"/>
    <property type="match status" value="1"/>
</dbReference>
<dbReference type="SUPFAM" id="SSF103088">
    <property type="entry name" value="OmpA-like"/>
    <property type="match status" value="1"/>
</dbReference>
<accession>A0A078LYV9</accession>
<feature type="domain" description="OmpA-like" evidence="6">
    <location>
        <begin position="74"/>
        <end position="189"/>
    </location>
</feature>